<name>A0A938YH55_9ACTN</name>
<dbReference type="InterPro" id="IPR050583">
    <property type="entry name" value="Mycobacterial_A85_antigen"/>
</dbReference>
<proteinExistence type="predicted"/>
<dbReference type="AlphaFoldDB" id="A0A938YH55"/>
<evidence type="ECO:0008006" key="4">
    <source>
        <dbReference type="Google" id="ProtNLM"/>
    </source>
</evidence>
<comment type="caution">
    <text evidence="2">The sequence shown here is derived from an EMBL/GenBank/DDBJ whole genome shotgun (WGS) entry which is preliminary data.</text>
</comment>
<evidence type="ECO:0000256" key="1">
    <source>
        <dbReference type="SAM" id="Phobius"/>
    </source>
</evidence>
<gene>
    <name evidence="2" type="ORF">JL106_10555</name>
</gene>
<accession>A0A938YH55</accession>
<dbReference type="InterPro" id="IPR000801">
    <property type="entry name" value="Esterase-like"/>
</dbReference>
<reference evidence="2" key="1">
    <citation type="submission" date="2021-01" db="EMBL/GenBank/DDBJ databases">
        <title>YIM 132084 draft genome.</title>
        <authorList>
            <person name="An D."/>
        </authorList>
    </citation>
    <scope>NUCLEOTIDE SEQUENCE</scope>
    <source>
        <strain evidence="2">YIM 132084</strain>
    </source>
</reference>
<dbReference type="GO" id="GO:0016747">
    <property type="term" value="F:acyltransferase activity, transferring groups other than amino-acyl groups"/>
    <property type="evidence" value="ECO:0007669"/>
    <property type="project" value="TreeGrafter"/>
</dbReference>
<keyword evidence="1" id="KW-1133">Transmembrane helix</keyword>
<keyword evidence="1" id="KW-0472">Membrane</keyword>
<feature type="transmembrane region" description="Helical" evidence="1">
    <location>
        <begin position="35"/>
        <end position="54"/>
    </location>
</feature>
<dbReference type="EMBL" id="JAERWK010000012">
    <property type="protein sequence ID" value="MBM9467720.1"/>
    <property type="molecule type" value="Genomic_DNA"/>
</dbReference>
<dbReference type="RefSeq" id="WP_205260663.1">
    <property type="nucleotide sequence ID" value="NZ_JAERWK010000012.1"/>
</dbReference>
<evidence type="ECO:0000313" key="3">
    <source>
        <dbReference type="Proteomes" id="UP000663792"/>
    </source>
</evidence>
<dbReference type="Gene3D" id="3.40.50.1820">
    <property type="entry name" value="alpha/beta hydrolase"/>
    <property type="match status" value="1"/>
</dbReference>
<protein>
    <recommendedName>
        <fullName evidence="4">Esterase</fullName>
    </recommendedName>
</protein>
<dbReference type="PANTHER" id="PTHR48098:SF1">
    <property type="entry name" value="DIACYLGLYCEROL ACYLTRANSFERASE_MYCOLYLTRANSFERASE AG85A"/>
    <property type="match status" value="1"/>
</dbReference>
<dbReference type="Pfam" id="PF00756">
    <property type="entry name" value="Esterase"/>
    <property type="match status" value="1"/>
</dbReference>
<evidence type="ECO:0000313" key="2">
    <source>
        <dbReference type="EMBL" id="MBM9467720.1"/>
    </source>
</evidence>
<feature type="transmembrane region" description="Helical" evidence="1">
    <location>
        <begin position="100"/>
        <end position="121"/>
    </location>
</feature>
<dbReference type="InterPro" id="IPR029058">
    <property type="entry name" value="AB_hydrolase_fold"/>
</dbReference>
<dbReference type="SUPFAM" id="SSF53474">
    <property type="entry name" value="alpha/beta-Hydrolases"/>
    <property type="match status" value="1"/>
</dbReference>
<feature type="transmembrane region" description="Helical" evidence="1">
    <location>
        <begin position="74"/>
        <end position="93"/>
    </location>
</feature>
<keyword evidence="3" id="KW-1185">Reference proteome</keyword>
<organism evidence="2 3">
    <name type="scientific">Nakamurella leprariae</name>
    <dbReference type="NCBI Taxonomy" id="2803911"/>
    <lineage>
        <taxon>Bacteria</taxon>
        <taxon>Bacillati</taxon>
        <taxon>Actinomycetota</taxon>
        <taxon>Actinomycetes</taxon>
        <taxon>Nakamurellales</taxon>
        <taxon>Nakamurellaceae</taxon>
        <taxon>Nakamurella</taxon>
    </lineage>
</organism>
<dbReference type="Proteomes" id="UP000663792">
    <property type="component" value="Unassembled WGS sequence"/>
</dbReference>
<feature type="transmembrane region" description="Helical" evidence="1">
    <location>
        <begin position="6"/>
        <end position="28"/>
    </location>
</feature>
<sequence>MSDLSLISGWVPWMLSGLAAVAFLALLVSRSDRRWWRVLVPSILVGAMVVSLLLDWIVDDLWQPFPEPLPIEVTVWVAVIIAGIGLTVAAMFRTRWWRKVVAVISGLVVLAAGANLINIHFAQFPTVGTLFGEVGAAEIDLPTGDGMGPRTNPPGPLSGTWRAEGPLPAGGSVSEVTIPATISGWTPRPGYVYLPPAYFASNRPALPVLMMIHGQPGGPRDLLTAGQLAGIMDAFASQHGGLAPLVVMPDALGSDLDNPICADTSAGKVDTYLSQDVPAWIEQNLSYDGDTAHWAVGGFSYGGTCAIQLATKHPQLFSSFLDASGQAEPTLGSRQETVDKLYGGDEQAFLAANPQTLLQDHRYPDSAGQFWVGANDAEYGPQAQAMYQAAQAAGMDVTIHLVDGSGHDWNVPVTALRDGMPWLAGRMGIIPS</sequence>
<dbReference type="PANTHER" id="PTHR48098">
    <property type="entry name" value="ENTEROCHELIN ESTERASE-RELATED"/>
    <property type="match status" value="1"/>
</dbReference>
<keyword evidence="1" id="KW-0812">Transmembrane</keyword>